<accession>A0A6B2LEU2</accession>
<organism evidence="7">
    <name type="scientific">Arcella intermedia</name>
    <dbReference type="NCBI Taxonomy" id="1963864"/>
    <lineage>
        <taxon>Eukaryota</taxon>
        <taxon>Amoebozoa</taxon>
        <taxon>Tubulinea</taxon>
        <taxon>Elardia</taxon>
        <taxon>Arcellinida</taxon>
        <taxon>Sphaerothecina</taxon>
        <taxon>Arcellidae</taxon>
        <taxon>Arcella</taxon>
    </lineage>
</organism>
<dbReference type="AlphaFoldDB" id="A0A6B2LEU2"/>
<keyword evidence="5" id="KW-0067">ATP-binding</keyword>
<feature type="domain" description="Protein kinase" evidence="6">
    <location>
        <begin position="1"/>
        <end position="252"/>
    </location>
</feature>
<dbReference type="PANTHER" id="PTHR24347">
    <property type="entry name" value="SERINE/THREONINE-PROTEIN KINASE"/>
    <property type="match status" value="1"/>
</dbReference>
<evidence type="ECO:0000256" key="5">
    <source>
        <dbReference type="ARBA" id="ARBA00022840"/>
    </source>
</evidence>
<evidence type="ECO:0000259" key="6">
    <source>
        <dbReference type="PROSITE" id="PS50011"/>
    </source>
</evidence>
<keyword evidence="4" id="KW-0808">Transferase</keyword>
<dbReference type="Gene3D" id="1.10.510.10">
    <property type="entry name" value="Transferase(Phosphotransferase) domain 1"/>
    <property type="match status" value="1"/>
</dbReference>
<evidence type="ECO:0000256" key="1">
    <source>
        <dbReference type="ARBA" id="ARBA00012513"/>
    </source>
</evidence>
<dbReference type="EMBL" id="GIBP01006378">
    <property type="protein sequence ID" value="NDV35347.1"/>
    <property type="molecule type" value="Transcribed_RNA"/>
</dbReference>
<evidence type="ECO:0000256" key="4">
    <source>
        <dbReference type="ARBA" id="ARBA00022777"/>
    </source>
</evidence>
<dbReference type="PROSITE" id="PS50011">
    <property type="entry name" value="PROTEIN_KINASE_DOM"/>
    <property type="match status" value="1"/>
</dbReference>
<reference evidence="7" key="1">
    <citation type="journal article" date="2020" name="J. Eukaryot. Microbiol.">
        <title>De novo Sequencing, Assembly and Annotation of the Transcriptome for the Free-Living Testate Amoeba Arcella intermedia.</title>
        <authorList>
            <person name="Ribeiro G.M."/>
            <person name="Porfirio-Sousa A.L."/>
            <person name="Maurer-Alcala X.X."/>
            <person name="Katz L.A."/>
            <person name="Lahr D.J.G."/>
        </authorList>
    </citation>
    <scope>NUCLEOTIDE SEQUENCE</scope>
</reference>
<dbReference type="EC" id="2.7.11.1" evidence="1"/>
<evidence type="ECO:0000313" key="7">
    <source>
        <dbReference type="EMBL" id="NDV35347.1"/>
    </source>
</evidence>
<proteinExistence type="predicted"/>
<dbReference type="Pfam" id="PF00069">
    <property type="entry name" value="Pkinase"/>
    <property type="match status" value="1"/>
</dbReference>
<dbReference type="SUPFAM" id="SSF56112">
    <property type="entry name" value="Protein kinase-like (PK-like)"/>
    <property type="match status" value="1"/>
</dbReference>
<evidence type="ECO:0000256" key="3">
    <source>
        <dbReference type="ARBA" id="ARBA00022741"/>
    </source>
</evidence>
<dbReference type="GO" id="GO:0005524">
    <property type="term" value="F:ATP binding"/>
    <property type="evidence" value="ECO:0007669"/>
    <property type="project" value="UniProtKB-KW"/>
</dbReference>
<keyword evidence="3" id="KW-0547">Nucleotide-binding</keyword>
<name>A0A6B2LEU2_9EUKA</name>
<dbReference type="FunFam" id="1.10.510.10:FF:000571">
    <property type="entry name" value="Maternal embryonic leucine zipper kinase"/>
    <property type="match status" value="1"/>
</dbReference>
<evidence type="ECO:0000256" key="2">
    <source>
        <dbReference type="ARBA" id="ARBA00022527"/>
    </source>
</evidence>
<dbReference type="InterPro" id="IPR000719">
    <property type="entry name" value="Prot_kinase_dom"/>
</dbReference>
<protein>
    <recommendedName>
        <fullName evidence="1">non-specific serine/threonine protein kinase</fullName>
        <ecNumber evidence="1">2.7.11.1</ecNumber>
    </recommendedName>
</protein>
<dbReference type="GO" id="GO:0004674">
    <property type="term" value="F:protein serine/threonine kinase activity"/>
    <property type="evidence" value="ECO:0007669"/>
    <property type="project" value="UniProtKB-KW"/>
</dbReference>
<keyword evidence="4" id="KW-0418">Kinase</keyword>
<dbReference type="InterPro" id="IPR011009">
    <property type="entry name" value="Kinase-like_dom_sf"/>
</dbReference>
<sequence length="256" mass="28719">MGEGGFAVVKRASNVETREKVAIKIVQKTIQADQEAIALIKREIKILHLIEHFSCVSFIESRETNESIYIVMEYVGGGDLLDCILSAHGFDEPQAAKVLRDVLRGLQYLHGIGVCHRDIKPENVLHHIQDDIWKIADFGCATTFTTTEPLMSEFEGTIQYMAPEVLVGEKYTKAVDVWATGVISYVSLSACFPWEGKTDAEIQESIVGYRIKFYSPEFDETSSDCIAFILSLLEFNPAKRISVEEALNHPWLKANT</sequence>
<dbReference type="CDD" id="cd05117">
    <property type="entry name" value="STKc_CAMK"/>
    <property type="match status" value="1"/>
</dbReference>
<keyword evidence="2" id="KW-0723">Serine/threonine-protein kinase</keyword>
<dbReference type="SMART" id="SM00220">
    <property type="entry name" value="S_TKc"/>
    <property type="match status" value="1"/>
</dbReference>